<dbReference type="GeneID" id="6094593"/>
<dbReference type="RefSeq" id="WP_012309959.1">
    <property type="nucleotide sequence ID" value="NZ_RCOR01000018.1"/>
</dbReference>
<dbReference type="EMBL" id="RCOR01000018">
    <property type="protein sequence ID" value="RSN69703.1"/>
    <property type="molecule type" value="Genomic_DNA"/>
</dbReference>
<accession>A0A429G7F9</accession>
<name>A0A429G7F9_9CREN</name>
<comment type="caution">
    <text evidence="1">The sequence shown here is derived from an EMBL/GenBank/DDBJ whole genome shotgun (WGS) entry which is preliminary data.</text>
</comment>
<sequence length="89" mass="10001">MRLLLALLISVFLLLFVFLKPIFIHQGYQVEWKEEAALKALARVKELGYKLLMNVTVKECSSSEIAYCLMIPGPNGFLKVEVSEKRGGG</sequence>
<proteinExistence type="predicted"/>
<gene>
    <name evidence="1" type="ORF">D9Q81_03660</name>
</gene>
<protein>
    <submittedName>
        <fullName evidence="1">Uncharacterized protein</fullName>
    </submittedName>
</protein>
<organism evidence="1 2">
    <name type="scientific">Candidatus Korarchaeum cryptofilum</name>
    <dbReference type="NCBI Taxonomy" id="498846"/>
    <lineage>
        <taxon>Archaea</taxon>
        <taxon>Thermoproteota</taxon>
        <taxon>Candidatus Korarchaeia</taxon>
        <taxon>Candidatus Korarchaeales</taxon>
        <taxon>Candidatus Korarchaeaceae</taxon>
        <taxon>Candidatus Korarchaeum</taxon>
    </lineage>
</organism>
<dbReference type="AlphaFoldDB" id="A0A429G7F9"/>
<reference evidence="1 2" key="1">
    <citation type="submission" date="2018-10" db="EMBL/GenBank/DDBJ databases">
        <title>Co-occurring genomic capacity for anaerobic methane metabolism and dissimilatory sulfite reduction discovered in the Korarchaeota.</title>
        <authorList>
            <person name="Mckay L.J."/>
            <person name="Dlakic M."/>
            <person name="Fields M.W."/>
            <person name="Delmont T.O."/>
            <person name="Eren A.M."/>
            <person name="Jay Z.J."/>
            <person name="Klingelsmith K.B."/>
            <person name="Rusch D.B."/>
            <person name="Inskeep W.P."/>
        </authorList>
    </citation>
    <scope>NUCLEOTIDE SEQUENCE [LARGE SCALE GENOMIC DNA]</scope>
    <source>
        <strain evidence="1 2">WS</strain>
    </source>
</reference>
<evidence type="ECO:0000313" key="2">
    <source>
        <dbReference type="Proteomes" id="UP000278149"/>
    </source>
</evidence>
<evidence type="ECO:0000313" key="1">
    <source>
        <dbReference type="EMBL" id="RSN69703.1"/>
    </source>
</evidence>
<dbReference type="Proteomes" id="UP000278149">
    <property type="component" value="Unassembled WGS sequence"/>
</dbReference>